<keyword evidence="7" id="KW-1185">Reference proteome</keyword>
<accession>A0AAN6Q023</accession>
<dbReference type="InterPro" id="IPR023210">
    <property type="entry name" value="NADP_OxRdtase_dom"/>
</dbReference>
<dbReference type="SUPFAM" id="SSF51430">
    <property type="entry name" value="NAD(P)-linked oxidoreductase"/>
    <property type="match status" value="1"/>
</dbReference>
<dbReference type="Gene3D" id="3.20.20.100">
    <property type="entry name" value="NADP-dependent oxidoreductase domain"/>
    <property type="match status" value="1"/>
</dbReference>
<evidence type="ECO:0000259" key="5">
    <source>
        <dbReference type="Pfam" id="PF00248"/>
    </source>
</evidence>
<dbReference type="AlphaFoldDB" id="A0AAN6Q023"/>
<dbReference type="EMBL" id="MU863637">
    <property type="protein sequence ID" value="KAK4101013.1"/>
    <property type="molecule type" value="Genomic_DNA"/>
</dbReference>
<reference evidence="6" key="1">
    <citation type="journal article" date="2023" name="Mol. Phylogenet. Evol.">
        <title>Genome-scale phylogeny and comparative genomics of the fungal order Sordariales.</title>
        <authorList>
            <person name="Hensen N."/>
            <person name="Bonometti L."/>
            <person name="Westerberg I."/>
            <person name="Brannstrom I.O."/>
            <person name="Guillou S."/>
            <person name="Cros-Aarteil S."/>
            <person name="Calhoun S."/>
            <person name="Haridas S."/>
            <person name="Kuo A."/>
            <person name="Mondo S."/>
            <person name="Pangilinan J."/>
            <person name="Riley R."/>
            <person name="LaButti K."/>
            <person name="Andreopoulos B."/>
            <person name="Lipzen A."/>
            <person name="Chen C."/>
            <person name="Yan M."/>
            <person name="Daum C."/>
            <person name="Ng V."/>
            <person name="Clum A."/>
            <person name="Steindorff A."/>
            <person name="Ohm R.A."/>
            <person name="Martin F."/>
            <person name="Silar P."/>
            <person name="Natvig D.O."/>
            <person name="Lalanne C."/>
            <person name="Gautier V."/>
            <person name="Ament-Velasquez S.L."/>
            <person name="Kruys A."/>
            <person name="Hutchinson M.I."/>
            <person name="Powell A.J."/>
            <person name="Barry K."/>
            <person name="Miller A.N."/>
            <person name="Grigoriev I.V."/>
            <person name="Debuchy R."/>
            <person name="Gladieux P."/>
            <person name="Hiltunen Thoren M."/>
            <person name="Johannesson H."/>
        </authorList>
    </citation>
    <scope>NUCLEOTIDE SEQUENCE</scope>
    <source>
        <strain evidence="6">CBS 757.83</strain>
    </source>
</reference>
<evidence type="ECO:0000256" key="2">
    <source>
        <dbReference type="PIRSR" id="PIRSR000097-1"/>
    </source>
</evidence>
<feature type="domain" description="NADP-dependent oxidoreductase" evidence="5">
    <location>
        <begin position="51"/>
        <end position="320"/>
    </location>
</feature>
<dbReference type="PRINTS" id="PR00069">
    <property type="entry name" value="ALDKETRDTASE"/>
</dbReference>
<comment type="caution">
    <text evidence="6">The sequence shown here is derived from an EMBL/GenBank/DDBJ whole genome shotgun (WGS) entry which is preliminary data.</text>
</comment>
<dbReference type="InterPro" id="IPR036812">
    <property type="entry name" value="NAD(P)_OxRdtase_dom_sf"/>
</dbReference>
<dbReference type="CDD" id="cd19120">
    <property type="entry name" value="AKR_AKR3C2-3"/>
    <property type="match status" value="1"/>
</dbReference>
<dbReference type="GO" id="GO:0016652">
    <property type="term" value="F:oxidoreductase activity, acting on NAD(P)H as acceptor"/>
    <property type="evidence" value="ECO:0007669"/>
    <property type="project" value="InterPro"/>
</dbReference>
<keyword evidence="1" id="KW-0560">Oxidoreductase</keyword>
<protein>
    <submittedName>
        <fullName evidence="6">Aldo/keto reductase</fullName>
    </submittedName>
</protein>
<evidence type="ECO:0000256" key="3">
    <source>
        <dbReference type="PIRSR" id="PIRSR000097-2"/>
    </source>
</evidence>
<evidence type="ECO:0000256" key="4">
    <source>
        <dbReference type="PIRSR" id="PIRSR000097-3"/>
    </source>
</evidence>
<dbReference type="PIRSF" id="PIRSF000097">
    <property type="entry name" value="AKR"/>
    <property type="match status" value="1"/>
</dbReference>
<dbReference type="InterPro" id="IPR020471">
    <property type="entry name" value="AKR"/>
</dbReference>
<dbReference type="InterPro" id="IPR018170">
    <property type="entry name" value="Aldo/ket_reductase_CS"/>
</dbReference>
<dbReference type="PANTHER" id="PTHR11732">
    <property type="entry name" value="ALDO/KETO REDUCTASE"/>
    <property type="match status" value="1"/>
</dbReference>
<organism evidence="6 7">
    <name type="scientific">Parathielavia hyrcaniae</name>
    <dbReference type="NCBI Taxonomy" id="113614"/>
    <lineage>
        <taxon>Eukaryota</taxon>
        <taxon>Fungi</taxon>
        <taxon>Dikarya</taxon>
        <taxon>Ascomycota</taxon>
        <taxon>Pezizomycotina</taxon>
        <taxon>Sordariomycetes</taxon>
        <taxon>Sordariomycetidae</taxon>
        <taxon>Sordariales</taxon>
        <taxon>Chaetomiaceae</taxon>
        <taxon>Parathielavia</taxon>
    </lineage>
</organism>
<reference evidence="6" key="2">
    <citation type="submission" date="2023-05" db="EMBL/GenBank/DDBJ databases">
        <authorList>
            <consortium name="Lawrence Berkeley National Laboratory"/>
            <person name="Steindorff A."/>
            <person name="Hensen N."/>
            <person name="Bonometti L."/>
            <person name="Westerberg I."/>
            <person name="Brannstrom I.O."/>
            <person name="Guillou S."/>
            <person name="Cros-Aarteil S."/>
            <person name="Calhoun S."/>
            <person name="Haridas S."/>
            <person name="Kuo A."/>
            <person name="Mondo S."/>
            <person name="Pangilinan J."/>
            <person name="Riley R."/>
            <person name="Labutti K."/>
            <person name="Andreopoulos B."/>
            <person name="Lipzen A."/>
            <person name="Chen C."/>
            <person name="Yanf M."/>
            <person name="Daum C."/>
            <person name="Ng V."/>
            <person name="Clum A."/>
            <person name="Ohm R."/>
            <person name="Martin F."/>
            <person name="Silar P."/>
            <person name="Natvig D."/>
            <person name="Lalanne C."/>
            <person name="Gautier V."/>
            <person name="Ament-Velasquez S.L."/>
            <person name="Kruys A."/>
            <person name="Hutchinson M.I."/>
            <person name="Powell A.J."/>
            <person name="Barry K."/>
            <person name="Miller A.N."/>
            <person name="Grigoriev I.V."/>
            <person name="Debuchy R."/>
            <person name="Gladieux P."/>
            <person name="Thoren M.H."/>
            <person name="Johannesson H."/>
        </authorList>
    </citation>
    <scope>NUCLEOTIDE SEQUENCE</scope>
    <source>
        <strain evidence="6">CBS 757.83</strain>
    </source>
</reference>
<dbReference type="Pfam" id="PF00248">
    <property type="entry name" value="Aldo_ket_red"/>
    <property type="match status" value="1"/>
</dbReference>
<feature type="binding site" evidence="3">
    <location>
        <position position="147"/>
    </location>
    <ligand>
        <name>substrate</name>
    </ligand>
</feature>
<proteinExistence type="predicted"/>
<dbReference type="FunFam" id="3.20.20.100:FF:000002">
    <property type="entry name" value="2,5-diketo-D-gluconic acid reductase A"/>
    <property type="match status" value="1"/>
</dbReference>
<evidence type="ECO:0000313" key="7">
    <source>
        <dbReference type="Proteomes" id="UP001305647"/>
    </source>
</evidence>
<dbReference type="GO" id="GO:0016616">
    <property type="term" value="F:oxidoreductase activity, acting on the CH-OH group of donors, NAD or NADP as acceptor"/>
    <property type="evidence" value="ECO:0007669"/>
    <property type="project" value="UniProtKB-ARBA"/>
</dbReference>
<dbReference type="InterPro" id="IPR044494">
    <property type="entry name" value="AKR3C2/3"/>
</dbReference>
<evidence type="ECO:0000256" key="1">
    <source>
        <dbReference type="ARBA" id="ARBA00023002"/>
    </source>
</evidence>
<gene>
    <name evidence="6" type="ORF">N658DRAFT_76949</name>
</gene>
<feature type="active site" description="Proton donor" evidence="2">
    <location>
        <position position="91"/>
    </location>
</feature>
<name>A0AAN6Q023_9PEZI</name>
<feature type="site" description="Lowers pKa of active site Tyr" evidence="4">
    <location>
        <position position="116"/>
    </location>
</feature>
<dbReference type="Proteomes" id="UP001305647">
    <property type="component" value="Unassembled WGS sequence"/>
</dbReference>
<dbReference type="PROSITE" id="PS00062">
    <property type="entry name" value="ALDOKETO_REDUCTASE_2"/>
    <property type="match status" value="1"/>
</dbReference>
<sequence length="340" mass="37779">MNSTLIKVTIKMGSETTEVTPSISGIDSKQLECIPHLKLSDGNEMPMLGYGLGTANYKRGPNRDKFDEKLINDTLKAIKNGYYHLDCAEAYGNEPELGAAIARSGIPRSKFFITTKTSCRPGESIESAFSRSLEKLGLDYVDLYLIHSPFWAQPAAEKGLAQAPADLQAKWAEMEALKDSGRARSIGVSNYLREHLEAVLQTARHPPVVNQIEYHPYLQHEEQDGGGGLVQFHREKGIATVAYAALTAVVRAAPGPVDGVYERLAGKYGVTIADVALRWCLDQGIVTVTTSSNEERLKHWIRRLPLFKLTPEEVDEIAKCGREKHYRGFWTAKFAEGDWR</sequence>
<evidence type="ECO:0000313" key="6">
    <source>
        <dbReference type="EMBL" id="KAK4101013.1"/>
    </source>
</evidence>